<reference evidence="1" key="2">
    <citation type="journal article" date="2023" name="IMA Fungus">
        <title>Comparative genomic study of the Penicillium genus elucidates a diverse pangenome and 15 lateral gene transfer events.</title>
        <authorList>
            <person name="Petersen C."/>
            <person name="Sorensen T."/>
            <person name="Nielsen M.R."/>
            <person name="Sondergaard T.E."/>
            <person name="Sorensen J.L."/>
            <person name="Fitzpatrick D.A."/>
            <person name="Frisvad J.C."/>
            <person name="Nielsen K.L."/>
        </authorList>
    </citation>
    <scope>NUCLEOTIDE SEQUENCE</scope>
    <source>
        <strain evidence="1">IBT 30728</strain>
    </source>
</reference>
<proteinExistence type="predicted"/>
<comment type="caution">
    <text evidence="1">The sequence shown here is derived from an EMBL/GenBank/DDBJ whole genome shotgun (WGS) entry which is preliminary data.</text>
</comment>
<sequence>MTTVRINVYSGYEESVGLTEQSWSFAVLVAFPKSFHAKSTIVHDQRRWVLLHSAELIAAANWEQSAIARIGISFTRILIDELRELDGEATTLAHIYARVFRFAQQNQIGPAPIYIPKAGLLSVTIGRGRATERRARSITRSNDRESYRVLLNVKVRGDFLPDLTQWEEWLTRNSPVCVLSAEVTVEGACRGSSLPLFSVPAEVRTMMLAGDPADTFIEHVTCV</sequence>
<organism evidence="1 2">
    <name type="scientific">Penicillium diatomitis</name>
    <dbReference type="NCBI Taxonomy" id="2819901"/>
    <lineage>
        <taxon>Eukaryota</taxon>
        <taxon>Fungi</taxon>
        <taxon>Dikarya</taxon>
        <taxon>Ascomycota</taxon>
        <taxon>Pezizomycotina</taxon>
        <taxon>Eurotiomycetes</taxon>
        <taxon>Eurotiomycetidae</taxon>
        <taxon>Eurotiales</taxon>
        <taxon>Aspergillaceae</taxon>
        <taxon>Penicillium</taxon>
    </lineage>
</organism>
<name>A0A9X0BPG8_9EURO</name>
<dbReference type="RefSeq" id="XP_056787970.1">
    <property type="nucleotide sequence ID" value="XM_056937171.1"/>
</dbReference>
<protein>
    <submittedName>
        <fullName evidence="1">Uncharacterized protein</fullName>
    </submittedName>
</protein>
<reference evidence="1" key="1">
    <citation type="submission" date="2022-12" db="EMBL/GenBank/DDBJ databases">
        <authorList>
            <person name="Petersen C."/>
        </authorList>
    </citation>
    <scope>NUCLEOTIDE SEQUENCE</scope>
    <source>
        <strain evidence="1">IBT 30728</strain>
    </source>
</reference>
<keyword evidence="2" id="KW-1185">Reference proteome</keyword>
<evidence type="ECO:0000313" key="2">
    <source>
        <dbReference type="Proteomes" id="UP001148312"/>
    </source>
</evidence>
<evidence type="ECO:0000313" key="1">
    <source>
        <dbReference type="EMBL" id="KAJ5477426.1"/>
    </source>
</evidence>
<gene>
    <name evidence="1" type="ORF">N7539_007570</name>
</gene>
<dbReference type="Proteomes" id="UP001148312">
    <property type="component" value="Unassembled WGS sequence"/>
</dbReference>
<dbReference type="AlphaFoldDB" id="A0A9X0BPG8"/>
<accession>A0A9X0BPG8</accession>
<dbReference type="GeneID" id="81627420"/>
<dbReference type="EMBL" id="JAPWDQ010000010">
    <property type="protein sequence ID" value="KAJ5477426.1"/>
    <property type="molecule type" value="Genomic_DNA"/>
</dbReference>